<evidence type="ECO:0000256" key="2">
    <source>
        <dbReference type="ARBA" id="ARBA00007965"/>
    </source>
</evidence>
<organism evidence="9 10">
    <name type="scientific">Prymnesium parvum</name>
    <name type="common">Toxic golden alga</name>
    <dbReference type="NCBI Taxonomy" id="97485"/>
    <lineage>
        <taxon>Eukaryota</taxon>
        <taxon>Haptista</taxon>
        <taxon>Haptophyta</taxon>
        <taxon>Prymnesiophyceae</taxon>
        <taxon>Prymnesiales</taxon>
        <taxon>Prymnesiaceae</taxon>
        <taxon>Prymnesium</taxon>
    </lineage>
</organism>
<gene>
    <name evidence="9" type="ORF">AB1Y20_018731</name>
</gene>
<keyword evidence="3" id="KW-0813">Transport</keyword>
<dbReference type="Pfam" id="PF01733">
    <property type="entry name" value="Nucleoside_tran"/>
    <property type="match status" value="1"/>
</dbReference>
<feature type="transmembrane region" description="Helical" evidence="7">
    <location>
        <begin position="273"/>
        <end position="291"/>
    </location>
</feature>
<dbReference type="AlphaFoldDB" id="A0AB34JTB1"/>
<keyword evidence="6 7" id="KW-0472">Membrane</keyword>
<evidence type="ECO:0000256" key="5">
    <source>
        <dbReference type="ARBA" id="ARBA00022989"/>
    </source>
</evidence>
<evidence type="ECO:0000256" key="4">
    <source>
        <dbReference type="ARBA" id="ARBA00022692"/>
    </source>
</evidence>
<evidence type="ECO:0000256" key="7">
    <source>
        <dbReference type="SAM" id="Phobius"/>
    </source>
</evidence>
<evidence type="ECO:0000313" key="10">
    <source>
        <dbReference type="Proteomes" id="UP001515480"/>
    </source>
</evidence>
<evidence type="ECO:0000256" key="8">
    <source>
        <dbReference type="SAM" id="SignalP"/>
    </source>
</evidence>
<accession>A0AB34JTB1</accession>
<feature type="transmembrane region" description="Helical" evidence="7">
    <location>
        <begin position="145"/>
        <end position="163"/>
    </location>
</feature>
<dbReference type="GO" id="GO:0005337">
    <property type="term" value="F:nucleoside transmembrane transporter activity"/>
    <property type="evidence" value="ECO:0007669"/>
    <property type="project" value="InterPro"/>
</dbReference>
<keyword evidence="8" id="KW-0732">Signal</keyword>
<feature type="transmembrane region" description="Helical" evidence="7">
    <location>
        <begin position="239"/>
        <end position="261"/>
    </location>
</feature>
<keyword evidence="4 7" id="KW-0812">Transmembrane</keyword>
<dbReference type="Proteomes" id="UP001515480">
    <property type="component" value="Unassembled WGS sequence"/>
</dbReference>
<feature type="transmembrane region" description="Helical" evidence="7">
    <location>
        <begin position="75"/>
        <end position="99"/>
    </location>
</feature>
<evidence type="ECO:0000256" key="3">
    <source>
        <dbReference type="ARBA" id="ARBA00022448"/>
    </source>
</evidence>
<name>A0AB34JTB1_PRYPA</name>
<reference evidence="9 10" key="1">
    <citation type="journal article" date="2024" name="Science">
        <title>Giant polyketide synthase enzymes in the biosynthesis of giant marine polyether toxins.</title>
        <authorList>
            <person name="Fallon T.R."/>
            <person name="Shende V.V."/>
            <person name="Wierzbicki I.H."/>
            <person name="Pendleton A.L."/>
            <person name="Watervoot N.F."/>
            <person name="Auber R.P."/>
            <person name="Gonzalez D.J."/>
            <person name="Wisecaver J.H."/>
            <person name="Moore B.S."/>
        </authorList>
    </citation>
    <scope>NUCLEOTIDE SEQUENCE [LARGE SCALE GENOMIC DNA]</scope>
    <source>
        <strain evidence="9 10">12B1</strain>
    </source>
</reference>
<protein>
    <submittedName>
        <fullName evidence="9">Uncharacterized protein</fullName>
    </submittedName>
</protein>
<feature type="transmembrane region" description="Helical" evidence="7">
    <location>
        <begin position="303"/>
        <end position="325"/>
    </location>
</feature>
<sequence length="399" mass="41880">MAGASLVYFSFVLLGCANLVPWQTNLALADYYAARYGSNVMEFAFPAVSTSVLLLTCAVLVCFGARLSFELRIVACTVVMAAALMVVPLVDALLSLHVISEATGFWLTMIAVSLNAMCSASAQNALYALASLVGDTATQALQTGNGIVGLIAVLLRVATKLGLGFTPSVWLFSLVAAASLLFSLAGYKAVTTHDSIAATLGTHERRRSQLAVGEGGTLQQAMLEGGAPKRVSAAATLRLVWLEAGSVFLVFFVCLTCFPGLTTSIVSTTWGLGSWYPIVLIASYNVADFVGKSLPARVRLFGRSALPCCVLCHAFFVPIFLLLVQPQLLPSWLQGDLLPVLIVAALGLCTGYIGCMCLMLGAEQGRGAEESESVGMVTSFCLMLGLSAGSNLGLFISTL</sequence>
<feature type="transmembrane region" description="Helical" evidence="7">
    <location>
        <begin position="43"/>
        <end position="63"/>
    </location>
</feature>
<dbReference type="PRINTS" id="PR01130">
    <property type="entry name" value="DERENTRNSPRT"/>
</dbReference>
<proteinExistence type="inferred from homology"/>
<keyword evidence="10" id="KW-1185">Reference proteome</keyword>
<keyword evidence="5 7" id="KW-1133">Transmembrane helix</keyword>
<feature type="chain" id="PRO_5044306195" evidence="8">
    <location>
        <begin position="18"/>
        <end position="399"/>
    </location>
</feature>
<dbReference type="GO" id="GO:0005886">
    <property type="term" value="C:plasma membrane"/>
    <property type="evidence" value="ECO:0007669"/>
    <property type="project" value="TreeGrafter"/>
</dbReference>
<comment type="similarity">
    <text evidence="2">Belongs to the SLC29A/ENT transporter (TC 2.A.57) family.</text>
</comment>
<feature type="transmembrane region" description="Helical" evidence="7">
    <location>
        <begin position="169"/>
        <end position="187"/>
    </location>
</feature>
<evidence type="ECO:0000256" key="1">
    <source>
        <dbReference type="ARBA" id="ARBA00004141"/>
    </source>
</evidence>
<evidence type="ECO:0000313" key="9">
    <source>
        <dbReference type="EMBL" id="KAL1523809.1"/>
    </source>
</evidence>
<dbReference type="PANTHER" id="PTHR10332:SF10">
    <property type="entry name" value="EQUILIBRATIVE NUCLEOSIDE TRANSPORTER 4"/>
    <property type="match status" value="1"/>
</dbReference>
<dbReference type="InterPro" id="IPR002259">
    <property type="entry name" value="Eqnu_transpt"/>
</dbReference>
<comment type="subcellular location">
    <subcellularLocation>
        <location evidence="1">Membrane</location>
        <topology evidence="1">Multi-pass membrane protein</topology>
    </subcellularLocation>
</comment>
<feature type="transmembrane region" description="Helical" evidence="7">
    <location>
        <begin position="374"/>
        <end position="396"/>
    </location>
</feature>
<dbReference type="EMBL" id="JBGBPQ010000005">
    <property type="protein sequence ID" value="KAL1523809.1"/>
    <property type="molecule type" value="Genomic_DNA"/>
</dbReference>
<feature type="signal peptide" evidence="8">
    <location>
        <begin position="1"/>
        <end position="17"/>
    </location>
</feature>
<dbReference type="PANTHER" id="PTHR10332">
    <property type="entry name" value="EQUILIBRATIVE NUCLEOSIDE TRANSPORTER"/>
    <property type="match status" value="1"/>
</dbReference>
<comment type="caution">
    <text evidence="9">The sequence shown here is derived from an EMBL/GenBank/DDBJ whole genome shotgun (WGS) entry which is preliminary data.</text>
</comment>
<evidence type="ECO:0000256" key="6">
    <source>
        <dbReference type="ARBA" id="ARBA00023136"/>
    </source>
</evidence>
<feature type="transmembrane region" description="Helical" evidence="7">
    <location>
        <begin position="105"/>
        <end position="133"/>
    </location>
</feature>
<feature type="transmembrane region" description="Helical" evidence="7">
    <location>
        <begin position="337"/>
        <end position="362"/>
    </location>
</feature>